<evidence type="ECO:0000313" key="4">
    <source>
        <dbReference type="Proteomes" id="UP000053577"/>
    </source>
</evidence>
<dbReference type="RefSeq" id="WP_058292871.1">
    <property type="nucleotide sequence ID" value="NZ_CP141531.1"/>
</dbReference>
<name>A0A0V8LXI0_9CHLR</name>
<reference evidence="3" key="2">
    <citation type="submission" date="2023-12" db="EMBL/GenBank/DDBJ databases">
        <title>Isolation of organohalide respiring bacteria Dehalococcoides mccartyi strain GPTCE1 in groundwater collected near a chemical plant in Suzhou, China.</title>
        <authorList>
            <person name="Liu G."/>
        </authorList>
    </citation>
    <scope>NUCLEOTIDE SEQUENCE</scope>
    <source>
        <strain evidence="3">GPTCE1</strain>
    </source>
</reference>
<evidence type="ECO:0000313" key="3">
    <source>
        <dbReference type="EMBL" id="WRO07274.1"/>
    </source>
</evidence>
<dbReference type="Proteomes" id="UP001327986">
    <property type="component" value="Chromosome"/>
</dbReference>
<proteinExistence type="predicted"/>
<dbReference type="AlphaFoldDB" id="A0A0V8LXI0"/>
<dbReference type="Pfam" id="PF13649">
    <property type="entry name" value="Methyltransf_25"/>
    <property type="match status" value="1"/>
</dbReference>
<dbReference type="eggNOG" id="COG2226">
    <property type="taxonomic scope" value="Bacteria"/>
</dbReference>
<sequence length="221" mass="24840">MMQDNVTPPSYYKTDYWKRYSKVYDFLTRLLFTPFGGEERFRRKFVDEANIQPGDNIIDMCCGTGATTRLVAGKLKDGQVTGVDLSPDMMARAKEKVTGLPAVFQQASGDNLPFSEGTFDKAFVSYGLHEMPTPIRHEAIKQIYKVLKPGGVFNVLDYNLPQGIGGLGIRVFIRVFEGLPAYQMMQPGVLSGELKDGGFEILNRRQRLLGMFQIIQARKPL</sequence>
<dbReference type="PATRIC" id="fig|61435.5.peg.1181"/>
<dbReference type="EMBL" id="CP141531">
    <property type="protein sequence ID" value="WRO07274.1"/>
    <property type="molecule type" value="Genomic_DNA"/>
</dbReference>
<dbReference type="EMBL" id="JGYD01000027">
    <property type="protein sequence ID" value="KSV16222.1"/>
    <property type="molecule type" value="Genomic_DNA"/>
</dbReference>
<accession>A0A0V8LXI0</accession>
<protein>
    <submittedName>
        <fullName evidence="3">Methyltransferase domain-containing protein</fullName>
    </submittedName>
    <submittedName>
        <fullName evidence="2">SAM-dependent methlyltransferase</fullName>
    </submittedName>
</protein>
<dbReference type="Proteomes" id="UP000053577">
    <property type="component" value="Unassembled WGS sequence"/>
</dbReference>
<reference evidence="2 4" key="1">
    <citation type="journal article" date="2015" name="Sci. Rep.">
        <title>A comparative genomics and reductive dehalogenase gene transcription study of two chloroethene-respiring bacteria, Dehalococcoides mccartyi strains MB and 11a.</title>
        <authorList>
            <person name="Low A."/>
            <person name="Shen Z."/>
            <person name="Cheng D."/>
            <person name="Rogers M.J."/>
            <person name="Lee P.K."/>
            <person name="He J."/>
        </authorList>
    </citation>
    <scope>NUCLEOTIDE SEQUENCE [LARGE SCALE GENOMIC DNA]</scope>
    <source>
        <strain evidence="2 4">MB</strain>
    </source>
</reference>
<dbReference type="SUPFAM" id="SSF53335">
    <property type="entry name" value="S-adenosyl-L-methionine-dependent methyltransferases"/>
    <property type="match status" value="1"/>
</dbReference>
<keyword evidence="3" id="KW-0489">Methyltransferase</keyword>
<dbReference type="InterPro" id="IPR041698">
    <property type="entry name" value="Methyltransf_25"/>
</dbReference>
<dbReference type="GO" id="GO:0008168">
    <property type="term" value="F:methyltransferase activity"/>
    <property type="evidence" value="ECO:0007669"/>
    <property type="project" value="UniProtKB-KW"/>
</dbReference>
<gene>
    <name evidence="2" type="ORF">DA01_05990</name>
    <name evidence="3" type="ORF">VLL09_07785</name>
</gene>
<feature type="domain" description="Methyltransferase" evidence="1">
    <location>
        <begin position="57"/>
        <end position="151"/>
    </location>
</feature>
<organism evidence="2 4">
    <name type="scientific">Dehalococcoides mccartyi</name>
    <dbReference type="NCBI Taxonomy" id="61435"/>
    <lineage>
        <taxon>Bacteria</taxon>
        <taxon>Bacillati</taxon>
        <taxon>Chloroflexota</taxon>
        <taxon>Dehalococcoidia</taxon>
        <taxon>Dehalococcoidales</taxon>
        <taxon>Dehalococcoidaceae</taxon>
        <taxon>Dehalococcoides</taxon>
    </lineage>
</organism>
<evidence type="ECO:0000313" key="2">
    <source>
        <dbReference type="EMBL" id="KSV16222.1"/>
    </source>
</evidence>
<dbReference type="CDD" id="cd02440">
    <property type="entry name" value="AdoMet_MTases"/>
    <property type="match status" value="1"/>
</dbReference>
<dbReference type="Gene3D" id="3.40.50.150">
    <property type="entry name" value="Vaccinia Virus protein VP39"/>
    <property type="match status" value="1"/>
</dbReference>
<dbReference type="InterPro" id="IPR029063">
    <property type="entry name" value="SAM-dependent_MTases_sf"/>
</dbReference>
<keyword evidence="2" id="KW-0808">Transferase</keyword>
<dbReference type="OrthoDB" id="9772751at2"/>
<dbReference type="GO" id="GO:0032259">
    <property type="term" value="P:methylation"/>
    <property type="evidence" value="ECO:0007669"/>
    <property type="project" value="UniProtKB-KW"/>
</dbReference>
<dbReference type="PANTHER" id="PTHR43591">
    <property type="entry name" value="METHYLTRANSFERASE"/>
    <property type="match status" value="1"/>
</dbReference>
<evidence type="ECO:0000259" key="1">
    <source>
        <dbReference type="Pfam" id="PF13649"/>
    </source>
</evidence>